<dbReference type="PANTHER" id="PTHR35469:SF4">
    <property type="entry name" value="TRANSMEMBRANE PROTEIN"/>
    <property type="match status" value="1"/>
</dbReference>
<proteinExistence type="predicted"/>
<dbReference type="Proteomes" id="UP001227230">
    <property type="component" value="Chromosome 4"/>
</dbReference>
<accession>A0ABY9BQW5</accession>
<organism evidence="3 4">
    <name type="scientific">Vitis vinifera</name>
    <name type="common">Grape</name>
    <dbReference type="NCBI Taxonomy" id="29760"/>
    <lineage>
        <taxon>Eukaryota</taxon>
        <taxon>Viridiplantae</taxon>
        <taxon>Streptophyta</taxon>
        <taxon>Embryophyta</taxon>
        <taxon>Tracheophyta</taxon>
        <taxon>Spermatophyta</taxon>
        <taxon>Magnoliopsida</taxon>
        <taxon>eudicotyledons</taxon>
        <taxon>Gunneridae</taxon>
        <taxon>Pentapetalae</taxon>
        <taxon>rosids</taxon>
        <taxon>Vitales</taxon>
        <taxon>Vitaceae</taxon>
        <taxon>Viteae</taxon>
        <taxon>Vitis</taxon>
    </lineage>
</organism>
<keyword evidence="4" id="KW-1185">Reference proteome</keyword>
<keyword evidence="2" id="KW-0472">Membrane</keyword>
<keyword evidence="2" id="KW-0812">Transmembrane</keyword>
<keyword evidence="2" id="KW-1133">Transmembrane helix</keyword>
<dbReference type="PANTHER" id="PTHR35469">
    <property type="entry name" value="TRANSMEMBRANE PROTEIN"/>
    <property type="match status" value="1"/>
</dbReference>
<evidence type="ECO:0000256" key="2">
    <source>
        <dbReference type="SAM" id="Phobius"/>
    </source>
</evidence>
<protein>
    <submittedName>
        <fullName evidence="3">Uncharacterized protein</fullName>
    </submittedName>
</protein>
<feature type="compositionally biased region" description="Polar residues" evidence="1">
    <location>
        <begin position="66"/>
        <end position="80"/>
    </location>
</feature>
<gene>
    <name evidence="3" type="ORF">VitviT2T_004722</name>
</gene>
<reference evidence="3 4" key="1">
    <citation type="journal article" date="2023" name="Hortic Res">
        <title>The complete reference genome for grapevine (Vitis vinifera L.) genetics and breeding.</title>
        <authorList>
            <person name="Shi X."/>
            <person name="Cao S."/>
            <person name="Wang X."/>
            <person name="Huang S."/>
            <person name="Wang Y."/>
            <person name="Liu Z."/>
            <person name="Liu W."/>
            <person name="Leng X."/>
            <person name="Peng Y."/>
            <person name="Wang N."/>
            <person name="Wang Y."/>
            <person name="Ma Z."/>
            <person name="Xu X."/>
            <person name="Zhang F."/>
            <person name="Xue H."/>
            <person name="Zhong H."/>
            <person name="Wang Y."/>
            <person name="Zhang K."/>
            <person name="Velt A."/>
            <person name="Avia K."/>
            <person name="Holtgrawe D."/>
            <person name="Grimplet J."/>
            <person name="Matus J.T."/>
            <person name="Ware D."/>
            <person name="Wu X."/>
            <person name="Wang H."/>
            <person name="Liu C."/>
            <person name="Fang Y."/>
            <person name="Rustenholz C."/>
            <person name="Cheng Z."/>
            <person name="Xiao H."/>
            <person name="Zhou Y."/>
        </authorList>
    </citation>
    <scope>NUCLEOTIDE SEQUENCE [LARGE SCALE GENOMIC DNA]</scope>
    <source>
        <strain evidence="4">cv. Pinot noir / PN40024</strain>
        <tissue evidence="3">Leaf</tissue>
    </source>
</reference>
<sequence>MESSREARRRRILERGSDRLALITGRIQTLPSPSSSPASSPRPSDQDPRYPLPSPSSVPPHGKDSFCSTLSKSDSSTETGHINAYNGGSGVEPHLRHPDTSNEASKAPALGLDETSEAPDLGLHETSKAPALETNHIKELPVGSSTIQTSFVSTADTHQQSEPHTHQHRFFTPAQISSAVAASESTRILCSVAAALLVVLSNLGFPGLGSNIIKSITATRPLYLLLLANLTVVLARLLSDKQGGSNRAGKVVNKAPLESGNGWADQVSRALEASLLLQKVVDSVFMDCSFYAIVVICGLCLGNLFSL</sequence>
<feature type="transmembrane region" description="Helical" evidence="2">
    <location>
        <begin position="284"/>
        <end position="305"/>
    </location>
</feature>
<feature type="transmembrane region" description="Helical" evidence="2">
    <location>
        <begin position="221"/>
        <end position="238"/>
    </location>
</feature>
<name>A0ABY9BQW5_VITVI</name>
<dbReference type="EMBL" id="CP126651">
    <property type="protein sequence ID" value="WJZ85171.1"/>
    <property type="molecule type" value="Genomic_DNA"/>
</dbReference>
<evidence type="ECO:0000256" key="1">
    <source>
        <dbReference type="SAM" id="MobiDB-lite"/>
    </source>
</evidence>
<feature type="compositionally biased region" description="Low complexity" evidence="1">
    <location>
        <begin position="31"/>
        <end position="43"/>
    </location>
</feature>
<evidence type="ECO:0000313" key="4">
    <source>
        <dbReference type="Proteomes" id="UP001227230"/>
    </source>
</evidence>
<evidence type="ECO:0000313" key="3">
    <source>
        <dbReference type="EMBL" id="WJZ85171.1"/>
    </source>
</evidence>
<feature type="region of interest" description="Disordered" evidence="1">
    <location>
        <begin position="1"/>
        <end position="106"/>
    </location>
</feature>